<dbReference type="PANTHER" id="PTHR46173">
    <property type="entry name" value="CCA TRNA NUCLEOTIDYLTRANSFERASE 1, MITOCHONDRIAL"/>
    <property type="match status" value="1"/>
</dbReference>
<feature type="domain" description="tRNA nucleotidyltransferase/poly(A) polymerase RNA and SrmB- binding" evidence="11">
    <location>
        <begin position="200"/>
        <end position="258"/>
    </location>
</feature>
<name>A0A4R6C2R1_9STAP</name>
<dbReference type="GO" id="GO:0008033">
    <property type="term" value="P:tRNA processing"/>
    <property type="evidence" value="ECO:0007669"/>
    <property type="project" value="UniProtKB-KW"/>
</dbReference>
<keyword evidence="6" id="KW-0547">Nucleotide-binding</keyword>
<comment type="cofactor">
    <cofactor evidence="1">
        <name>Mg(2+)</name>
        <dbReference type="ChEBI" id="CHEBI:18420"/>
    </cofactor>
</comment>
<dbReference type="InterPro" id="IPR043519">
    <property type="entry name" value="NT_sf"/>
</dbReference>
<evidence type="ECO:0000256" key="3">
    <source>
        <dbReference type="ARBA" id="ARBA00022694"/>
    </source>
</evidence>
<dbReference type="InterPro" id="IPR032810">
    <property type="entry name" value="CCA-adding_enz_C"/>
</dbReference>
<dbReference type="InterPro" id="IPR002646">
    <property type="entry name" value="PolA_pol_head_dom"/>
</dbReference>
<dbReference type="CDD" id="cd05398">
    <property type="entry name" value="NT_ClassII-CCAase"/>
    <property type="match status" value="1"/>
</dbReference>
<keyword evidence="2 9" id="KW-0808">Transferase</keyword>
<dbReference type="GO" id="GO:0004810">
    <property type="term" value="F:CCA tRNA nucleotidyltransferase activity"/>
    <property type="evidence" value="ECO:0007669"/>
    <property type="project" value="UniProtKB-EC"/>
</dbReference>
<comment type="similarity">
    <text evidence="9">Belongs to the tRNA nucleotidyltransferase/poly(A) polymerase family.</text>
</comment>
<reference evidence="13 14" key="1">
    <citation type="submission" date="2019-01" db="EMBL/GenBank/DDBJ databases">
        <title>Draft genome sequences of the type strains of six Macrococcus species.</title>
        <authorList>
            <person name="Mazhar S."/>
            <person name="Altermann E."/>
            <person name="Hill C."/>
            <person name="Mcauliffe O."/>
        </authorList>
    </citation>
    <scope>NUCLEOTIDE SEQUENCE [LARGE SCALE GENOMIC DNA]</scope>
    <source>
        <strain evidence="13 14">ATCC 51825</strain>
    </source>
</reference>
<dbReference type="InterPro" id="IPR032828">
    <property type="entry name" value="PolyA_RNA-bd"/>
</dbReference>
<dbReference type="InterPro" id="IPR050264">
    <property type="entry name" value="Bact_CCA-adding_enz_type3_sf"/>
</dbReference>
<dbReference type="PANTHER" id="PTHR46173:SF1">
    <property type="entry name" value="CCA TRNA NUCLEOTIDYLTRANSFERASE 1, MITOCHONDRIAL"/>
    <property type="match status" value="1"/>
</dbReference>
<evidence type="ECO:0000256" key="5">
    <source>
        <dbReference type="ARBA" id="ARBA00022723"/>
    </source>
</evidence>
<dbReference type="AlphaFoldDB" id="A0A4R6C2R1"/>
<dbReference type="NCBIfam" id="NF009814">
    <property type="entry name" value="PRK13299.1"/>
    <property type="match status" value="1"/>
</dbReference>
<protein>
    <submittedName>
        <fullName evidence="13">CCA tRNA nucleotidyltransferase</fullName>
        <ecNumber evidence="13">2.7.7.72</ecNumber>
    </submittedName>
</protein>
<evidence type="ECO:0000256" key="2">
    <source>
        <dbReference type="ARBA" id="ARBA00022679"/>
    </source>
</evidence>
<evidence type="ECO:0000259" key="11">
    <source>
        <dbReference type="Pfam" id="PF12627"/>
    </source>
</evidence>
<keyword evidence="5" id="KW-0479">Metal-binding</keyword>
<dbReference type="Proteomes" id="UP000294843">
    <property type="component" value="Unassembled WGS sequence"/>
</dbReference>
<dbReference type="EMBL" id="SCWF01000001">
    <property type="protein sequence ID" value="TDM15451.1"/>
    <property type="molecule type" value="Genomic_DNA"/>
</dbReference>
<evidence type="ECO:0000259" key="10">
    <source>
        <dbReference type="Pfam" id="PF01743"/>
    </source>
</evidence>
<keyword evidence="4 13" id="KW-0548">Nucleotidyltransferase</keyword>
<proteinExistence type="inferred from homology"/>
<dbReference type="Gene3D" id="1.10.3090.10">
    <property type="entry name" value="cca-adding enzyme, domain 2"/>
    <property type="match status" value="1"/>
</dbReference>
<accession>A0A4R6C2R1</accession>
<evidence type="ECO:0000256" key="7">
    <source>
        <dbReference type="ARBA" id="ARBA00022842"/>
    </source>
</evidence>
<gene>
    <name evidence="13" type="ORF">ERX55_00670</name>
</gene>
<dbReference type="GO" id="GO:0000166">
    <property type="term" value="F:nucleotide binding"/>
    <property type="evidence" value="ECO:0007669"/>
    <property type="project" value="UniProtKB-KW"/>
</dbReference>
<evidence type="ECO:0000256" key="4">
    <source>
        <dbReference type="ARBA" id="ARBA00022695"/>
    </source>
</evidence>
<evidence type="ECO:0000256" key="8">
    <source>
        <dbReference type="ARBA" id="ARBA00022884"/>
    </source>
</evidence>
<feature type="domain" description="Poly A polymerase head" evidence="10">
    <location>
        <begin position="54"/>
        <end position="173"/>
    </location>
</feature>
<keyword evidence="14" id="KW-1185">Reference proteome</keyword>
<evidence type="ECO:0000256" key="1">
    <source>
        <dbReference type="ARBA" id="ARBA00001946"/>
    </source>
</evidence>
<dbReference type="Pfam" id="PF01743">
    <property type="entry name" value="PolyA_pol"/>
    <property type="match status" value="1"/>
</dbReference>
<dbReference type="SUPFAM" id="SSF81891">
    <property type="entry name" value="Poly A polymerase C-terminal region-like"/>
    <property type="match status" value="1"/>
</dbReference>
<dbReference type="EC" id="2.7.7.72" evidence="13"/>
<keyword evidence="7" id="KW-0460">Magnesium</keyword>
<dbReference type="Pfam" id="PF13735">
    <property type="entry name" value="tRNA_NucTran2_2"/>
    <property type="match status" value="1"/>
</dbReference>
<evidence type="ECO:0000256" key="9">
    <source>
        <dbReference type="RuleBase" id="RU003953"/>
    </source>
</evidence>
<dbReference type="Pfam" id="PF12627">
    <property type="entry name" value="PolyA_pol_RNAbd"/>
    <property type="match status" value="1"/>
</dbReference>
<evidence type="ECO:0000313" key="13">
    <source>
        <dbReference type="EMBL" id="TDM15451.1"/>
    </source>
</evidence>
<dbReference type="Gene3D" id="3.30.460.10">
    <property type="entry name" value="Beta Polymerase, domain 2"/>
    <property type="match status" value="1"/>
</dbReference>
<feature type="domain" description="CCA-adding enzyme C-terminal" evidence="12">
    <location>
        <begin position="291"/>
        <end position="408"/>
    </location>
</feature>
<sequence>MRSCSRICLKISLSVFLRQLSLHSTKCSTRSLSMDKLKSALPVLDQLQRAGYEAYIVGGAVRNHLLELPISDVDITTSALPDEVEALFERTVPIGKEHGTVMVILNGTFEVTTFRIDGDYEDHRRPDSVIFVSDLKKDLLRRDFTVNAMALDHSMSVIDYTGGQNDLEQRLIRAVGDAERRFTEDALRMIRAARFQSVLDFTIESQTLEAMKTCAPLIEYVAVERIIVELQKLLNGLQPSRGMNTLTVSGIVNYLPYFRGWQEVLLLEAPMSLEVYIAFHIFKGLADMDGMRSLKLSNDSYRTIKQAVAILQQLEQQEEFTMERLVYHYPLATIEACQKLAGNQSDAKAYRQARRIHSRQDIAVNGHDVMTHLKREGGSWLKVMLAEMEDAIITGQLKNQPDAIMKWVDEHGEI</sequence>
<evidence type="ECO:0000259" key="12">
    <source>
        <dbReference type="Pfam" id="PF13735"/>
    </source>
</evidence>
<comment type="caution">
    <text evidence="13">The sequence shown here is derived from an EMBL/GenBank/DDBJ whole genome shotgun (WGS) entry which is preliminary data.</text>
</comment>
<dbReference type="SUPFAM" id="SSF81301">
    <property type="entry name" value="Nucleotidyltransferase"/>
    <property type="match status" value="1"/>
</dbReference>
<dbReference type="Gene3D" id="1.10.246.80">
    <property type="match status" value="1"/>
</dbReference>
<dbReference type="GO" id="GO:0000049">
    <property type="term" value="F:tRNA binding"/>
    <property type="evidence" value="ECO:0007669"/>
    <property type="project" value="TreeGrafter"/>
</dbReference>
<keyword evidence="8 9" id="KW-0694">RNA-binding</keyword>
<evidence type="ECO:0000256" key="6">
    <source>
        <dbReference type="ARBA" id="ARBA00022741"/>
    </source>
</evidence>
<keyword evidence="3" id="KW-0819">tRNA processing</keyword>
<evidence type="ECO:0000313" key="14">
    <source>
        <dbReference type="Proteomes" id="UP000294843"/>
    </source>
</evidence>
<dbReference type="GO" id="GO:0046872">
    <property type="term" value="F:metal ion binding"/>
    <property type="evidence" value="ECO:0007669"/>
    <property type="project" value="UniProtKB-KW"/>
</dbReference>
<organism evidence="13 14">
    <name type="scientific">Macrococcus bovicus</name>
    <dbReference type="NCBI Taxonomy" id="69968"/>
    <lineage>
        <taxon>Bacteria</taxon>
        <taxon>Bacillati</taxon>
        <taxon>Bacillota</taxon>
        <taxon>Bacilli</taxon>
        <taxon>Bacillales</taxon>
        <taxon>Staphylococcaceae</taxon>
        <taxon>Macrococcus</taxon>
    </lineage>
</organism>